<name>A0ABP8DQ36_9ACTN</name>
<gene>
    <name evidence="1" type="ORF">GCM10022255_094670</name>
</gene>
<reference evidence="2" key="1">
    <citation type="journal article" date="2019" name="Int. J. Syst. Evol. Microbiol.">
        <title>The Global Catalogue of Microorganisms (GCM) 10K type strain sequencing project: providing services to taxonomists for standard genome sequencing and annotation.</title>
        <authorList>
            <consortium name="The Broad Institute Genomics Platform"/>
            <consortium name="The Broad Institute Genome Sequencing Center for Infectious Disease"/>
            <person name="Wu L."/>
            <person name="Ma J."/>
        </authorList>
    </citation>
    <scope>NUCLEOTIDE SEQUENCE [LARGE SCALE GENOMIC DNA]</scope>
    <source>
        <strain evidence="2">JCM 17441</strain>
    </source>
</reference>
<keyword evidence="2" id="KW-1185">Reference proteome</keyword>
<organism evidence="1 2">
    <name type="scientific">Dactylosporangium darangshiense</name>
    <dbReference type="NCBI Taxonomy" id="579108"/>
    <lineage>
        <taxon>Bacteria</taxon>
        <taxon>Bacillati</taxon>
        <taxon>Actinomycetota</taxon>
        <taxon>Actinomycetes</taxon>
        <taxon>Micromonosporales</taxon>
        <taxon>Micromonosporaceae</taxon>
        <taxon>Dactylosporangium</taxon>
    </lineage>
</organism>
<protein>
    <recommendedName>
        <fullName evidence="3">S-adenosyl methyltransferase</fullName>
    </recommendedName>
</protein>
<proteinExistence type="predicted"/>
<dbReference type="SUPFAM" id="SSF53335">
    <property type="entry name" value="S-adenosyl-L-methionine-dependent methyltransferases"/>
    <property type="match status" value="1"/>
</dbReference>
<dbReference type="Pfam" id="PF04672">
    <property type="entry name" value="Methyltransf_19"/>
    <property type="match status" value="1"/>
</dbReference>
<evidence type="ECO:0008006" key="3">
    <source>
        <dbReference type="Google" id="ProtNLM"/>
    </source>
</evidence>
<dbReference type="InterPro" id="IPR029063">
    <property type="entry name" value="SAM-dependent_MTases_sf"/>
</dbReference>
<evidence type="ECO:0000313" key="1">
    <source>
        <dbReference type="EMBL" id="GAA4261570.1"/>
    </source>
</evidence>
<dbReference type="Gene3D" id="3.40.50.150">
    <property type="entry name" value="Vaccinia Virus protein VP39"/>
    <property type="match status" value="1"/>
</dbReference>
<comment type="caution">
    <text evidence="1">The sequence shown here is derived from an EMBL/GenBank/DDBJ whole genome shotgun (WGS) entry which is preliminary data.</text>
</comment>
<evidence type="ECO:0000313" key="2">
    <source>
        <dbReference type="Proteomes" id="UP001500620"/>
    </source>
</evidence>
<dbReference type="EMBL" id="BAABAT010000046">
    <property type="protein sequence ID" value="GAA4261570.1"/>
    <property type="molecule type" value="Genomic_DNA"/>
</dbReference>
<accession>A0ABP8DQ36</accession>
<dbReference type="Proteomes" id="UP001500620">
    <property type="component" value="Unassembled WGS sequence"/>
</dbReference>
<dbReference type="InterPro" id="IPR006764">
    <property type="entry name" value="SAM_dep_MeTrfase_SAV2177_type"/>
</dbReference>
<sequence length="155" mass="16792">MTSTPQGAVAYVDADLRQPRQILTAPALTHTIDLTQPVGLLLIAVLHFLDNTDDPYVVVADLIDALPAGSYVAISHATFDLLETETVQRLAPFTDPGTGHGTFRPRQHHQVARFRCGGTLLDPGLCSTVEWRPDHDPQPEADAAFAMSWAGVARI</sequence>